<evidence type="ECO:0000256" key="3">
    <source>
        <dbReference type="SAM" id="MobiDB-lite"/>
    </source>
</evidence>
<feature type="region of interest" description="Disordered" evidence="3">
    <location>
        <begin position="206"/>
        <end position="233"/>
    </location>
</feature>
<feature type="region of interest" description="Disordered" evidence="3">
    <location>
        <begin position="290"/>
        <end position="324"/>
    </location>
</feature>
<sequence length="388" mass="41579">MSSPEQPVLAQWVFDTRPWFPDARVTKDLETHAARALSLLNPEARLGVFRYLRLADAKMALASALLKQYAVAKLARDPPVAWSQFMATPSGFTRNARTKPVYIDPATGRQPVSFNVSHQAGIVAIIAVDQEIQVGVDVVCTSERRARDHAILAAGDDGWADFLDIHKDVFAPGEVRYLHSRVLAAVPGLVAQAARAHAHLDAAAGAETGAGAGDGSGAGPPPRGVLAGGPPTPEQTMDAKLRAFYALWALREAYVKLTGDALVAPWLHELEFVDFRPPWPAAAPLGAAAAAAAAAREGQGQGQESGGPGGEEEEEPEVEPEVVRSTEIRFRGRKVEDVNMCLRSMGPDYMVATAVRTPGRPEEALGWRIGPYEVLSLEEVLSFAESSR</sequence>
<reference evidence="5 6" key="1">
    <citation type="submission" date="2018-04" db="EMBL/GenBank/DDBJ databases">
        <authorList>
            <person name="Huttner S."/>
            <person name="Dainat J."/>
        </authorList>
    </citation>
    <scope>NUCLEOTIDE SEQUENCE [LARGE SCALE GENOMIC DNA]</scope>
</reference>
<dbReference type="EMBL" id="OUUZ01000001">
    <property type="protein sequence ID" value="SPQ19113.1"/>
    <property type="molecule type" value="Genomic_DNA"/>
</dbReference>
<evidence type="ECO:0000256" key="2">
    <source>
        <dbReference type="ARBA" id="ARBA00022679"/>
    </source>
</evidence>
<gene>
    <name evidence="5" type="ORF">TT172_LOCUS1532</name>
</gene>
<proteinExistence type="predicted"/>
<dbReference type="PANTHER" id="PTHR12215">
    <property type="entry name" value="PHOSPHOPANTETHEINE TRANSFERASE"/>
    <property type="match status" value="1"/>
</dbReference>
<evidence type="ECO:0000313" key="6">
    <source>
        <dbReference type="Proteomes" id="UP000289323"/>
    </source>
</evidence>
<dbReference type="PANTHER" id="PTHR12215:SF10">
    <property type="entry name" value="L-AMINOADIPATE-SEMIALDEHYDE DEHYDROGENASE-PHOSPHOPANTETHEINYL TRANSFERASE"/>
    <property type="match status" value="1"/>
</dbReference>
<feature type="domain" description="4'-phosphopantetheinyl transferase N-terminal" evidence="4">
    <location>
        <begin position="33"/>
        <end position="127"/>
    </location>
</feature>
<dbReference type="SUPFAM" id="SSF56214">
    <property type="entry name" value="4'-phosphopantetheinyl transferase"/>
    <property type="match status" value="2"/>
</dbReference>
<dbReference type="Proteomes" id="UP000289323">
    <property type="component" value="Unassembled WGS sequence"/>
</dbReference>
<feature type="compositionally biased region" description="Gly residues" evidence="3">
    <location>
        <begin position="208"/>
        <end position="218"/>
    </location>
</feature>
<dbReference type="AlphaFoldDB" id="A0A3S4AJS3"/>
<keyword evidence="2" id="KW-0808">Transferase</keyword>
<feature type="compositionally biased region" description="Gly residues" evidence="3">
    <location>
        <begin position="299"/>
        <end position="309"/>
    </location>
</feature>
<dbReference type="GO" id="GO:0000287">
    <property type="term" value="F:magnesium ion binding"/>
    <property type="evidence" value="ECO:0007669"/>
    <property type="project" value="InterPro"/>
</dbReference>
<dbReference type="EC" id="2.7.8.7" evidence="1"/>
<feature type="compositionally biased region" description="Acidic residues" evidence="3">
    <location>
        <begin position="310"/>
        <end position="320"/>
    </location>
</feature>
<dbReference type="InterPro" id="IPR037143">
    <property type="entry name" value="4-PPantetheinyl_Trfase_dom_sf"/>
</dbReference>
<organism evidence="5 6">
    <name type="scientific">Thermothielavioides terrestris</name>
    <dbReference type="NCBI Taxonomy" id="2587410"/>
    <lineage>
        <taxon>Eukaryota</taxon>
        <taxon>Fungi</taxon>
        <taxon>Dikarya</taxon>
        <taxon>Ascomycota</taxon>
        <taxon>Pezizomycotina</taxon>
        <taxon>Sordariomycetes</taxon>
        <taxon>Sordariomycetidae</taxon>
        <taxon>Sordariales</taxon>
        <taxon>Chaetomiaceae</taxon>
        <taxon>Thermothielavioides</taxon>
    </lineage>
</organism>
<evidence type="ECO:0000313" key="5">
    <source>
        <dbReference type="EMBL" id="SPQ19113.1"/>
    </source>
</evidence>
<protein>
    <recommendedName>
        <fullName evidence="1">holo-[acyl-carrier-protein] synthase</fullName>
        <ecNumber evidence="1">2.7.8.7</ecNumber>
    </recommendedName>
</protein>
<dbReference type="GO" id="GO:0019878">
    <property type="term" value="P:lysine biosynthetic process via aminoadipic acid"/>
    <property type="evidence" value="ECO:0007669"/>
    <property type="project" value="TreeGrafter"/>
</dbReference>
<dbReference type="Pfam" id="PF22624">
    <property type="entry name" value="AASDHPPT_N"/>
    <property type="match status" value="1"/>
</dbReference>
<dbReference type="InterPro" id="IPR050559">
    <property type="entry name" value="P-Pant_transferase_sf"/>
</dbReference>
<dbReference type="InterPro" id="IPR055066">
    <property type="entry name" value="AASDHPPT_N"/>
</dbReference>
<evidence type="ECO:0000256" key="1">
    <source>
        <dbReference type="ARBA" id="ARBA00013172"/>
    </source>
</evidence>
<dbReference type="GO" id="GO:0005829">
    <property type="term" value="C:cytosol"/>
    <property type="evidence" value="ECO:0007669"/>
    <property type="project" value="TreeGrafter"/>
</dbReference>
<name>A0A3S4AJS3_9PEZI</name>
<evidence type="ECO:0000259" key="4">
    <source>
        <dbReference type="Pfam" id="PF22624"/>
    </source>
</evidence>
<dbReference type="GO" id="GO:0008897">
    <property type="term" value="F:holo-[acyl-carrier-protein] synthase activity"/>
    <property type="evidence" value="ECO:0007669"/>
    <property type="project" value="UniProtKB-EC"/>
</dbReference>
<dbReference type="Gene3D" id="3.90.470.20">
    <property type="entry name" value="4'-phosphopantetheinyl transferase domain"/>
    <property type="match status" value="1"/>
</dbReference>
<accession>A0A3S4AJS3</accession>